<gene>
    <name evidence="17" type="ORF">CTI12_AA383850</name>
</gene>
<keyword evidence="5" id="KW-0158">Chromosome</keyword>
<dbReference type="GO" id="GO:0008270">
    <property type="term" value="F:zinc ion binding"/>
    <property type="evidence" value="ECO:0007669"/>
    <property type="project" value="UniProtKB-KW"/>
</dbReference>
<evidence type="ECO:0000256" key="13">
    <source>
        <dbReference type="ARBA" id="ARBA00023269"/>
    </source>
</evidence>
<dbReference type="Pfam" id="PF00125">
    <property type="entry name" value="Histone"/>
    <property type="match status" value="1"/>
</dbReference>
<evidence type="ECO:0000256" key="8">
    <source>
        <dbReference type="ARBA" id="ARBA00022771"/>
    </source>
</evidence>
<evidence type="ECO:0000313" key="18">
    <source>
        <dbReference type="Proteomes" id="UP000245207"/>
    </source>
</evidence>
<dbReference type="PROSITE" id="PS00959">
    <property type="entry name" value="HISTONE_H3_2"/>
    <property type="match status" value="1"/>
</dbReference>
<dbReference type="GO" id="GO:0000786">
    <property type="term" value="C:nucleosome"/>
    <property type="evidence" value="ECO:0007669"/>
    <property type="project" value="UniProtKB-KW"/>
</dbReference>
<dbReference type="InterPro" id="IPR007125">
    <property type="entry name" value="H2A/H2B/H3"/>
</dbReference>
<keyword evidence="11" id="KW-0238">DNA-binding</keyword>
<dbReference type="SMART" id="SM00575">
    <property type="entry name" value="ZnF_PMZ"/>
    <property type="match status" value="1"/>
</dbReference>
<dbReference type="InterPro" id="IPR007527">
    <property type="entry name" value="Znf_SWIM"/>
</dbReference>
<comment type="caution">
    <text evidence="17">The sequence shown here is derived from an EMBL/GenBank/DDBJ whole genome shotgun (WGS) entry which is preliminary data.</text>
</comment>
<evidence type="ECO:0000256" key="1">
    <source>
        <dbReference type="ARBA" id="ARBA00004123"/>
    </source>
</evidence>
<evidence type="ECO:0000256" key="14">
    <source>
        <dbReference type="PROSITE-ProRule" id="PRU00325"/>
    </source>
</evidence>
<evidence type="ECO:0000313" key="17">
    <source>
        <dbReference type="EMBL" id="PWA60258.1"/>
    </source>
</evidence>
<dbReference type="Pfam" id="PF04434">
    <property type="entry name" value="SWIM"/>
    <property type="match status" value="1"/>
</dbReference>
<protein>
    <recommendedName>
        <fullName evidence="4">Histone H3.2</fullName>
    </recommendedName>
</protein>
<evidence type="ECO:0000256" key="9">
    <source>
        <dbReference type="ARBA" id="ARBA00022833"/>
    </source>
</evidence>
<dbReference type="EMBL" id="PKPP01005405">
    <property type="protein sequence ID" value="PWA60258.1"/>
    <property type="molecule type" value="Genomic_DNA"/>
</dbReference>
<dbReference type="GO" id="GO:0046982">
    <property type="term" value="F:protein heterodimerization activity"/>
    <property type="evidence" value="ECO:0007669"/>
    <property type="project" value="InterPro"/>
</dbReference>
<evidence type="ECO:0000256" key="12">
    <source>
        <dbReference type="ARBA" id="ARBA00023242"/>
    </source>
</evidence>
<feature type="region of interest" description="Disordered" evidence="15">
    <location>
        <begin position="307"/>
        <end position="336"/>
    </location>
</feature>
<dbReference type="InterPro" id="IPR000164">
    <property type="entry name" value="Histone_H3/CENP-A"/>
</dbReference>
<evidence type="ECO:0000256" key="2">
    <source>
        <dbReference type="ARBA" id="ARBA00004286"/>
    </source>
</evidence>
<feature type="compositionally biased region" description="Basic and acidic residues" evidence="15">
    <location>
        <begin position="311"/>
        <end position="327"/>
    </location>
</feature>
<dbReference type="FunFam" id="1.10.20.10:FF:000078">
    <property type="entry name" value="Histone H3"/>
    <property type="match status" value="1"/>
</dbReference>
<feature type="domain" description="SWIM-type" evidence="16">
    <location>
        <begin position="214"/>
        <end position="256"/>
    </location>
</feature>
<dbReference type="PRINTS" id="PR00622">
    <property type="entry name" value="HISTONEH3"/>
</dbReference>
<evidence type="ECO:0000256" key="3">
    <source>
        <dbReference type="ARBA" id="ARBA00010343"/>
    </source>
</evidence>
<keyword evidence="12" id="KW-0539">Nucleus</keyword>
<dbReference type="GO" id="GO:0030527">
    <property type="term" value="F:structural constituent of chromatin"/>
    <property type="evidence" value="ECO:0007669"/>
    <property type="project" value="InterPro"/>
</dbReference>
<dbReference type="InterPro" id="IPR009072">
    <property type="entry name" value="Histone-fold"/>
</dbReference>
<dbReference type="GO" id="GO:0005634">
    <property type="term" value="C:nucleus"/>
    <property type="evidence" value="ECO:0007669"/>
    <property type="project" value="UniProtKB-SubCell"/>
</dbReference>
<evidence type="ECO:0000256" key="10">
    <source>
        <dbReference type="ARBA" id="ARBA00022990"/>
    </source>
</evidence>
<keyword evidence="6" id="KW-0597">Phosphoprotein</keyword>
<name>A0A2U1MGA3_ARTAN</name>
<keyword evidence="18" id="KW-1185">Reference proteome</keyword>
<dbReference type="InterPro" id="IPR006564">
    <property type="entry name" value="Znf_PMZ"/>
</dbReference>
<organism evidence="17 18">
    <name type="scientific">Artemisia annua</name>
    <name type="common">Sweet wormwood</name>
    <dbReference type="NCBI Taxonomy" id="35608"/>
    <lineage>
        <taxon>Eukaryota</taxon>
        <taxon>Viridiplantae</taxon>
        <taxon>Streptophyta</taxon>
        <taxon>Embryophyta</taxon>
        <taxon>Tracheophyta</taxon>
        <taxon>Spermatophyta</taxon>
        <taxon>Magnoliopsida</taxon>
        <taxon>eudicotyledons</taxon>
        <taxon>Gunneridae</taxon>
        <taxon>Pentapetalae</taxon>
        <taxon>asterids</taxon>
        <taxon>campanulids</taxon>
        <taxon>Asterales</taxon>
        <taxon>Asteraceae</taxon>
        <taxon>Asteroideae</taxon>
        <taxon>Anthemideae</taxon>
        <taxon>Artemisiinae</taxon>
        <taxon>Artemisia</taxon>
    </lineage>
</organism>
<sequence>MARTKQTARKSTGGKAPRKQLATKAARKSAPTTGGVKKPHRYRPGTVALREIRKYQKSTELLIRKLPFQRLVREIAQDFKTDLRFQSHAVLALQEAAEAYLVGLFEDTNLCAIHAKRVTIMPKDIQLARRKALCGLLLNNICEVFSSQLNDVRDKSIIVCLEYIREYLVKRIVVVQQIIERSVGQLTPTVQAMVDANKKEATDCVVEWIAGSLYKVSVPNEVHCVANMDRKECGCRMWELTGIPCKHAVAAINYMNEDGKGAGVPEDWVHAAYSLETWARMYSFKINGCSGRRYWPRIESTTVIIPPNHRPQVDRPTKKMKSNDEHALPTSSCVTH</sequence>
<comment type="subcellular location">
    <subcellularLocation>
        <location evidence="2">Chromosome</location>
    </subcellularLocation>
    <subcellularLocation>
        <location evidence="1">Nucleus</location>
    </subcellularLocation>
</comment>
<dbReference type="OrthoDB" id="1939383at2759"/>
<dbReference type="PANTHER" id="PTHR11426">
    <property type="entry name" value="HISTONE H3"/>
    <property type="match status" value="1"/>
</dbReference>
<dbReference type="SUPFAM" id="SSF47113">
    <property type="entry name" value="Histone-fold"/>
    <property type="match status" value="1"/>
</dbReference>
<evidence type="ECO:0000256" key="5">
    <source>
        <dbReference type="ARBA" id="ARBA00022454"/>
    </source>
</evidence>
<keyword evidence="13" id="KW-0544">Nucleosome core</keyword>
<evidence type="ECO:0000256" key="7">
    <source>
        <dbReference type="ARBA" id="ARBA00022723"/>
    </source>
</evidence>
<accession>A0A2U1MGA3</accession>
<keyword evidence="9" id="KW-0862">Zinc</keyword>
<evidence type="ECO:0000256" key="15">
    <source>
        <dbReference type="SAM" id="MobiDB-lite"/>
    </source>
</evidence>
<dbReference type="STRING" id="35608.A0A2U1MGA3"/>
<evidence type="ECO:0000256" key="6">
    <source>
        <dbReference type="ARBA" id="ARBA00022553"/>
    </source>
</evidence>
<dbReference type="AlphaFoldDB" id="A0A2U1MGA3"/>
<evidence type="ECO:0000256" key="4">
    <source>
        <dbReference type="ARBA" id="ARBA00017724"/>
    </source>
</evidence>
<dbReference type="PROSITE" id="PS50966">
    <property type="entry name" value="ZF_SWIM"/>
    <property type="match status" value="1"/>
</dbReference>
<feature type="region of interest" description="Disordered" evidence="15">
    <location>
        <begin position="1"/>
        <end position="42"/>
    </location>
</feature>
<dbReference type="SMART" id="SM00428">
    <property type="entry name" value="H3"/>
    <property type="match status" value="1"/>
</dbReference>
<keyword evidence="8 14" id="KW-0863">Zinc-finger</keyword>
<dbReference type="PROSITE" id="PS00322">
    <property type="entry name" value="HISTONE_H3_1"/>
    <property type="match status" value="1"/>
</dbReference>
<dbReference type="CDD" id="cd22911">
    <property type="entry name" value="HFD_H3"/>
    <property type="match status" value="1"/>
</dbReference>
<dbReference type="Proteomes" id="UP000245207">
    <property type="component" value="Unassembled WGS sequence"/>
</dbReference>
<keyword evidence="7" id="KW-0479">Metal-binding</keyword>
<proteinExistence type="inferred from homology"/>
<dbReference type="Gene3D" id="1.10.20.10">
    <property type="entry name" value="Histone, subunit A"/>
    <property type="match status" value="1"/>
</dbReference>
<dbReference type="FunFam" id="1.10.20.10:FF:000044">
    <property type="entry name" value="Histone H3.3"/>
    <property type="match status" value="1"/>
</dbReference>
<reference evidence="17 18" key="1">
    <citation type="journal article" date="2018" name="Mol. Plant">
        <title>The genome of Artemisia annua provides insight into the evolution of Asteraceae family and artemisinin biosynthesis.</title>
        <authorList>
            <person name="Shen Q."/>
            <person name="Zhang L."/>
            <person name="Liao Z."/>
            <person name="Wang S."/>
            <person name="Yan T."/>
            <person name="Shi P."/>
            <person name="Liu M."/>
            <person name="Fu X."/>
            <person name="Pan Q."/>
            <person name="Wang Y."/>
            <person name="Lv Z."/>
            <person name="Lu X."/>
            <person name="Zhang F."/>
            <person name="Jiang W."/>
            <person name="Ma Y."/>
            <person name="Chen M."/>
            <person name="Hao X."/>
            <person name="Li L."/>
            <person name="Tang Y."/>
            <person name="Lv G."/>
            <person name="Zhou Y."/>
            <person name="Sun X."/>
            <person name="Brodelius P.E."/>
            <person name="Rose J.K.C."/>
            <person name="Tang K."/>
        </authorList>
    </citation>
    <scope>NUCLEOTIDE SEQUENCE [LARGE SCALE GENOMIC DNA]</scope>
    <source>
        <strain evidence="18">cv. Huhao1</strain>
        <tissue evidence="17">Leaf</tissue>
    </source>
</reference>
<keyword evidence="10" id="KW-0007">Acetylation</keyword>
<evidence type="ECO:0000256" key="11">
    <source>
        <dbReference type="ARBA" id="ARBA00023125"/>
    </source>
</evidence>
<dbReference type="GO" id="GO:0003677">
    <property type="term" value="F:DNA binding"/>
    <property type="evidence" value="ECO:0007669"/>
    <property type="project" value="UniProtKB-KW"/>
</dbReference>
<evidence type="ECO:0000259" key="16">
    <source>
        <dbReference type="PROSITE" id="PS50966"/>
    </source>
</evidence>
<comment type="similarity">
    <text evidence="3">Belongs to the histone H3 family.</text>
</comment>